<dbReference type="PhylomeDB" id="E9G7B5"/>
<evidence type="ECO:0000256" key="3">
    <source>
        <dbReference type="RuleBase" id="RU003560"/>
    </source>
</evidence>
<keyword evidence="2 3" id="KW-0663">Pyridoxal phosphate</keyword>
<dbReference type="GO" id="GO:0030170">
    <property type="term" value="F:pyridoxal phosphate binding"/>
    <property type="evidence" value="ECO:0007669"/>
    <property type="project" value="InterPro"/>
</dbReference>
<dbReference type="Gene3D" id="3.90.1150.10">
    <property type="entry name" value="Aspartate Aminotransferase, domain 1"/>
    <property type="match status" value="1"/>
</dbReference>
<dbReference type="Pfam" id="PF00202">
    <property type="entry name" value="Aminotran_3"/>
    <property type="match status" value="1"/>
</dbReference>
<dbReference type="PANTHER" id="PTHR45688:SF13">
    <property type="entry name" value="ALANINE--GLYOXYLATE AMINOTRANSFERASE 2-LIKE"/>
    <property type="match status" value="1"/>
</dbReference>
<protein>
    <submittedName>
        <fullName evidence="5">Uncharacterized protein</fullName>
    </submittedName>
</protein>
<evidence type="ECO:0000313" key="6">
    <source>
        <dbReference type="Proteomes" id="UP000000305"/>
    </source>
</evidence>
<dbReference type="Gene3D" id="3.40.640.10">
    <property type="entry name" value="Type I PLP-dependent aspartate aminotransferase-like (Major domain)"/>
    <property type="match status" value="1"/>
</dbReference>
<dbReference type="OrthoDB" id="10261433at2759"/>
<dbReference type="KEGG" id="dpx:DAPPUDRAFT_209533"/>
<dbReference type="InParanoid" id="E9G7B5"/>
<dbReference type="InterPro" id="IPR005814">
    <property type="entry name" value="Aminotrans_3"/>
</dbReference>
<dbReference type="InterPro" id="IPR015422">
    <property type="entry name" value="PyrdxlP-dep_Trfase_small"/>
</dbReference>
<accession>E9G7B5</accession>
<name>E9G7B5_DAPPU</name>
<comment type="similarity">
    <text evidence="1 3">Belongs to the class-III pyridoxal-phosphate-dependent aminotransferase family.</text>
</comment>
<feature type="region of interest" description="Disordered" evidence="4">
    <location>
        <begin position="446"/>
        <end position="472"/>
    </location>
</feature>
<dbReference type="HOGENOM" id="CLU_016922_8_0_1"/>
<reference evidence="5 6" key="1">
    <citation type="journal article" date="2011" name="Science">
        <title>The ecoresponsive genome of Daphnia pulex.</title>
        <authorList>
            <person name="Colbourne J.K."/>
            <person name="Pfrender M.E."/>
            <person name="Gilbert D."/>
            <person name="Thomas W.K."/>
            <person name="Tucker A."/>
            <person name="Oakley T.H."/>
            <person name="Tokishita S."/>
            <person name="Aerts A."/>
            <person name="Arnold G.J."/>
            <person name="Basu M.K."/>
            <person name="Bauer D.J."/>
            <person name="Caceres C.E."/>
            <person name="Carmel L."/>
            <person name="Casola C."/>
            <person name="Choi J.H."/>
            <person name="Detter J.C."/>
            <person name="Dong Q."/>
            <person name="Dusheyko S."/>
            <person name="Eads B.D."/>
            <person name="Frohlich T."/>
            <person name="Geiler-Samerotte K.A."/>
            <person name="Gerlach D."/>
            <person name="Hatcher P."/>
            <person name="Jogdeo S."/>
            <person name="Krijgsveld J."/>
            <person name="Kriventseva E.V."/>
            <person name="Kultz D."/>
            <person name="Laforsch C."/>
            <person name="Lindquist E."/>
            <person name="Lopez J."/>
            <person name="Manak J.R."/>
            <person name="Muller J."/>
            <person name="Pangilinan J."/>
            <person name="Patwardhan R.P."/>
            <person name="Pitluck S."/>
            <person name="Pritham E.J."/>
            <person name="Rechtsteiner A."/>
            <person name="Rho M."/>
            <person name="Rogozin I.B."/>
            <person name="Sakarya O."/>
            <person name="Salamov A."/>
            <person name="Schaack S."/>
            <person name="Shapiro H."/>
            <person name="Shiga Y."/>
            <person name="Skalitzky C."/>
            <person name="Smith Z."/>
            <person name="Souvorov A."/>
            <person name="Sung W."/>
            <person name="Tang Z."/>
            <person name="Tsuchiya D."/>
            <person name="Tu H."/>
            <person name="Vos H."/>
            <person name="Wang M."/>
            <person name="Wolf Y.I."/>
            <person name="Yamagata H."/>
            <person name="Yamada T."/>
            <person name="Ye Y."/>
            <person name="Shaw J.R."/>
            <person name="Andrews J."/>
            <person name="Crease T.J."/>
            <person name="Tang H."/>
            <person name="Lucas S.M."/>
            <person name="Robertson H.M."/>
            <person name="Bork P."/>
            <person name="Koonin E.V."/>
            <person name="Zdobnov E.M."/>
            <person name="Grigoriev I.V."/>
            <person name="Lynch M."/>
            <person name="Boore J.L."/>
        </authorList>
    </citation>
    <scope>NUCLEOTIDE SEQUENCE [LARGE SCALE GENOMIC DNA]</scope>
</reference>
<proteinExistence type="inferred from homology"/>
<evidence type="ECO:0000256" key="2">
    <source>
        <dbReference type="ARBA" id="ARBA00022898"/>
    </source>
</evidence>
<dbReference type="InterPro" id="IPR015424">
    <property type="entry name" value="PyrdxlP-dep_Trfase"/>
</dbReference>
<sequence length="472" mass="52061">MQGLHQFSTPSDNWCQVHFANSEIKVARASKQYIYDDLGTEFLDCVSSSAHVGHCHPHVVAASQTQMQKLWTTQGFLNDTYSLYMKKLMDVLPESLSVVYLVNSGSEANDLALRLGRLYTKRDDVAVFESSYHGNISSLVDVSSKSFKRLPQGKKEFVHVIPLPKCQNIEDQTVENEQANQEKYCEDAQRVIENASKNGRPIGILLSEMVISAAGLVIPPLGYFKNLYQMIRNQGGICIADEVQTSLGRIGGDFWAFQLYGVVPDILTFGKSIGNGFPIAAVVTSREIANCLPEYMNTYGGNPLACAIGKAVLEVIVNEKLMYSAKMVGKSLLEGLRGLMSKHPSIGDVRGMGLCVGVEVVCGRPDMKPATILANRILYLLKEEKVIVATQGEERNVIALTPPLCFTLDNARRVVEAFDKAFTKANQSEESEPVRPNTSFLGLDNIPLNVMGGDEETDTSPAKRQRTYEEMD</sequence>
<dbReference type="GO" id="GO:0008483">
    <property type="term" value="F:transaminase activity"/>
    <property type="evidence" value="ECO:0007669"/>
    <property type="project" value="InterPro"/>
</dbReference>
<dbReference type="STRING" id="6669.E9G7B5"/>
<dbReference type="AlphaFoldDB" id="E9G7B5"/>
<evidence type="ECO:0000256" key="1">
    <source>
        <dbReference type="ARBA" id="ARBA00008954"/>
    </source>
</evidence>
<dbReference type="Proteomes" id="UP000000305">
    <property type="component" value="Unassembled WGS sequence"/>
</dbReference>
<dbReference type="EMBL" id="GL732534">
    <property type="protein sequence ID" value="EFX84674.1"/>
    <property type="molecule type" value="Genomic_DNA"/>
</dbReference>
<dbReference type="PIRSF" id="PIRSF000521">
    <property type="entry name" value="Transaminase_4ab_Lys_Orn"/>
    <property type="match status" value="1"/>
</dbReference>
<keyword evidence="6" id="KW-1185">Reference proteome</keyword>
<dbReference type="SUPFAM" id="SSF53383">
    <property type="entry name" value="PLP-dependent transferases"/>
    <property type="match status" value="1"/>
</dbReference>
<dbReference type="OMA" id="GHPICAA"/>
<dbReference type="PANTHER" id="PTHR45688">
    <property type="match status" value="1"/>
</dbReference>
<dbReference type="CDD" id="cd00610">
    <property type="entry name" value="OAT_like"/>
    <property type="match status" value="1"/>
</dbReference>
<gene>
    <name evidence="5" type="ORF">DAPPUDRAFT_209533</name>
</gene>
<evidence type="ECO:0000256" key="4">
    <source>
        <dbReference type="SAM" id="MobiDB-lite"/>
    </source>
</evidence>
<dbReference type="eggNOG" id="KOG1403">
    <property type="taxonomic scope" value="Eukaryota"/>
</dbReference>
<evidence type="ECO:0000313" key="5">
    <source>
        <dbReference type="EMBL" id="EFX84674.1"/>
    </source>
</evidence>
<organism evidence="5 6">
    <name type="scientific">Daphnia pulex</name>
    <name type="common">Water flea</name>
    <dbReference type="NCBI Taxonomy" id="6669"/>
    <lineage>
        <taxon>Eukaryota</taxon>
        <taxon>Metazoa</taxon>
        <taxon>Ecdysozoa</taxon>
        <taxon>Arthropoda</taxon>
        <taxon>Crustacea</taxon>
        <taxon>Branchiopoda</taxon>
        <taxon>Diplostraca</taxon>
        <taxon>Cladocera</taxon>
        <taxon>Anomopoda</taxon>
        <taxon>Daphniidae</taxon>
        <taxon>Daphnia</taxon>
    </lineage>
</organism>
<dbReference type="InterPro" id="IPR015421">
    <property type="entry name" value="PyrdxlP-dep_Trfase_major"/>
</dbReference>